<organism evidence="22 23">
    <name type="scientific">Monopterus albus</name>
    <name type="common">Swamp eel</name>
    <dbReference type="NCBI Taxonomy" id="43700"/>
    <lineage>
        <taxon>Eukaryota</taxon>
        <taxon>Metazoa</taxon>
        <taxon>Chordata</taxon>
        <taxon>Craniata</taxon>
        <taxon>Vertebrata</taxon>
        <taxon>Euteleostomi</taxon>
        <taxon>Actinopterygii</taxon>
        <taxon>Neopterygii</taxon>
        <taxon>Teleostei</taxon>
        <taxon>Neoteleostei</taxon>
        <taxon>Acanthomorphata</taxon>
        <taxon>Anabantaria</taxon>
        <taxon>Synbranchiformes</taxon>
        <taxon>Synbranchidae</taxon>
        <taxon>Monopterus</taxon>
    </lineage>
</organism>
<keyword evidence="23" id="KW-1185">Reference proteome</keyword>
<dbReference type="Pfam" id="PF09172">
    <property type="entry name" value="Vit_open_b-sht"/>
    <property type="match status" value="1"/>
</dbReference>
<dbReference type="GO" id="GO:0008203">
    <property type="term" value="P:cholesterol metabolic process"/>
    <property type="evidence" value="ECO:0007669"/>
    <property type="project" value="UniProtKB-KW"/>
</dbReference>
<accession>A0A3Q3KG36</accession>
<dbReference type="PANTHER" id="PTHR13769:SF1">
    <property type="entry name" value="APOLIPOPROTEIN B-100"/>
    <property type="match status" value="1"/>
</dbReference>
<dbReference type="FunFam" id="2.30.230.10:FF:000003">
    <property type="entry name" value="Apolipoprotein B"/>
    <property type="match status" value="1"/>
</dbReference>
<dbReference type="Pfam" id="PF06448">
    <property type="entry name" value="DUF1081"/>
    <property type="match status" value="1"/>
</dbReference>
<evidence type="ECO:0000256" key="6">
    <source>
        <dbReference type="ARBA" id="ARBA00022513"/>
    </source>
</evidence>
<evidence type="ECO:0000313" key="22">
    <source>
        <dbReference type="Ensembl" id="ENSMALP00000032420.1"/>
    </source>
</evidence>
<keyword evidence="13" id="KW-0445">Lipid transport</keyword>
<dbReference type="GO" id="GO:0034361">
    <property type="term" value="C:very-low-density lipoprotein particle"/>
    <property type="evidence" value="ECO:0007669"/>
    <property type="project" value="UniProtKB-KW"/>
</dbReference>
<dbReference type="Gene3D" id="1.25.10.20">
    <property type="entry name" value="Vitellinogen, superhelical"/>
    <property type="match status" value="1"/>
</dbReference>
<reference evidence="22" key="1">
    <citation type="submission" date="2025-08" db="UniProtKB">
        <authorList>
            <consortium name="Ensembl"/>
        </authorList>
    </citation>
    <scope>IDENTIFICATION</scope>
</reference>
<evidence type="ECO:0000256" key="18">
    <source>
        <dbReference type="ARBA" id="ARBA00023313"/>
    </source>
</evidence>
<keyword evidence="17" id="KW-0753">Steroid metabolism</keyword>
<evidence type="ECO:0000256" key="11">
    <source>
        <dbReference type="ARBA" id="ARBA00022710"/>
    </source>
</evidence>
<keyword evidence="9" id="KW-0358">Heparin-binding</keyword>
<dbReference type="InterPro" id="IPR052418">
    <property type="entry name" value="Apolipoprotein_B"/>
</dbReference>
<evidence type="ECO:0000256" key="7">
    <source>
        <dbReference type="ARBA" id="ARBA00022525"/>
    </source>
</evidence>
<keyword evidence="10" id="KW-0551">Lipid droplet</keyword>
<keyword evidence="5" id="KW-0963">Cytoplasm</keyword>
<dbReference type="Proteomes" id="UP000261600">
    <property type="component" value="Unplaced"/>
</dbReference>
<keyword evidence="14" id="KW-0443">Lipid metabolism</keyword>
<evidence type="ECO:0000256" key="19">
    <source>
        <dbReference type="PROSITE-ProRule" id="PRU00557"/>
    </source>
</evidence>
<feature type="domain" description="Vitellogenin" evidence="21">
    <location>
        <begin position="23"/>
        <end position="641"/>
    </location>
</feature>
<dbReference type="GO" id="GO:0005737">
    <property type="term" value="C:cytoplasm"/>
    <property type="evidence" value="ECO:0007669"/>
    <property type="project" value="UniProtKB-SubCell"/>
</dbReference>
<evidence type="ECO:0000256" key="8">
    <source>
        <dbReference type="ARBA" id="ARBA00022548"/>
    </source>
</evidence>
<evidence type="ECO:0000256" key="15">
    <source>
        <dbReference type="ARBA" id="ARBA00023166"/>
    </source>
</evidence>
<evidence type="ECO:0000256" key="10">
    <source>
        <dbReference type="ARBA" id="ARBA00022677"/>
    </source>
</evidence>
<dbReference type="SUPFAM" id="SSF56968">
    <property type="entry name" value="Lipovitellin-phosvitin complex, beta-sheet shell regions"/>
    <property type="match status" value="2"/>
</dbReference>
<keyword evidence="7" id="KW-0964">Secreted</keyword>
<evidence type="ECO:0000313" key="23">
    <source>
        <dbReference type="Proteomes" id="UP000261600"/>
    </source>
</evidence>
<keyword evidence="15" id="KW-1207">Sterol metabolism</keyword>
<keyword evidence="12 20" id="KW-0732">Signal</keyword>
<dbReference type="Gene3D" id="2.30.230.10">
    <property type="entry name" value="Lipovitellin, beta-sheet shell regions, chain A"/>
    <property type="match status" value="1"/>
</dbReference>
<dbReference type="GO" id="GO:0008201">
    <property type="term" value="F:heparin binding"/>
    <property type="evidence" value="ECO:0007669"/>
    <property type="project" value="UniProtKB-KW"/>
</dbReference>
<evidence type="ECO:0000256" key="17">
    <source>
        <dbReference type="ARBA" id="ARBA00023221"/>
    </source>
</evidence>
<keyword evidence="18" id="KW-0850">VLDL</keyword>
<evidence type="ECO:0000256" key="5">
    <source>
        <dbReference type="ARBA" id="ARBA00022490"/>
    </source>
</evidence>
<keyword evidence="16" id="KW-0325">Glycoprotein</keyword>
<keyword evidence="6" id="KW-0162">Chylomicron</keyword>
<dbReference type="STRING" id="43700.ENSMALP00000032420"/>
<keyword evidence="4" id="KW-0813">Transport</keyword>
<evidence type="ECO:0000256" key="4">
    <source>
        <dbReference type="ARBA" id="ARBA00022448"/>
    </source>
</evidence>
<dbReference type="InterPro" id="IPR011030">
    <property type="entry name" value="Lipovitellin_superhlx_dom"/>
</dbReference>
<evidence type="ECO:0000256" key="1">
    <source>
        <dbReference type="ARBA" id="ARBA00004496"/>
    </source>
</evidence>
<dbReference type="Gene3D" id="2.20.80.10">
    <property type="entry name" value="Lipovitellin-phosvitin complex, chain A, domain 4"/>
    <property type="match status" value="1"/>
</dbReference>
<dbReference type="InterPro" id="IPR015255">
    <property type="entry name" value="Vitellinogen_open_b-sht"/>
</dbReference>
<comment type="caution">
    <text evidence="19">Lacks conserved residue(s) required for the propagation of feature annotation.</text>
</comment>
<evidence type="ECO:0000256" key="16">
    <source>
        <dbReference type="ARBA" id="ARBA00023180"/>
    </source>
</evidence>
<dbReference type="Ensembl" id="ENSMALT00000032979.1">
    <property type="protein sequence ID" value="ENSMALP00000032420.1"/>
    <property type="gene ID" value="ENSMALG00000022324.1"/>
</dbReference>
<keyword evidence="11" id="KW-0427">LDL</keyword>
<dbReference type="InterPro" id="IPR015816">
    <property type="entry name" value="Vitellinogen_b-sht_N"/>
</dbReference>
<dbReference type="GO" id="GO:0042627">
    <property type="term" value="C:chylomicron"/>
    <property type="evidence" value="ECO:0007669"/>
    <property type="project" value="UniProtKB-KW"/>
</dbReference>
<name>A0A3Q3KG36_MONAL</name>
<dbReference type="SMART" id="SM00638">
    <property type="entry name" value="LPD_N"/>
    <property type="match status" value="1"/>
</dbReference>
<evidence type="ECO:0000256" key="2">
    <source>
        <dbReference type="ARBA" id="ARBA00004502"/>
    </source>
</evidence>
<dbReference type="PROSITE" id="PS51211">
    <property type="entry name" value="VITELLOGENIN"/>
    <property type="match status" value="1"/>
</dbReference>
<dbReference type="SMART" id="SM01169">
    <property type="entry name" value="DUF1943"/>
    <property type="match status" value="1"/>
</dbReference>
<evidence type="ECO:0000259" key="21">
    <source>
        <dbReference type="PROSITE" id="PS51211"/>
    </source>
</evidence>
<dbReference type="GO" id="GO:0034362">
    <property type="term" value="C:low-density lipoprotein particle"/>
    <property type="evidence" value="ECO:0007669"/>
    <property type="project" value="UniProtKB-KW"/>
</dbReference>
<sequence>MGGAKLCLLLLLGTYTLALAKTFKNFRRYVYDYETETLNGVNGATGDKSGHKVSCKVEVDVPQTCSFILRTTECSLSEISNVNEEGEPVYYTAAGAEAFSAAMAKNPLKITVNGQHHVHLYPEDDEPINILNIKRGIVSALIVPVIEEQRNKELPTAHGVCSTDFTVNTREDIATDVTISRDLSKCYFFIPASRLNTSPLALISGMNNPLSKLISSIQTCNYKFDNQKKHMTSGTCTEKHIFLPFSNQNEYGISAMVKQTVTLRETARINDRIFDHDEKNLRYLPMDFADDKSPVQSKDAALATMKQLNTLSQTTKGEERAILFQKLVSELRDLKADILGSAAVEMMDVSSSLTWQALVQCGSPECTSAMLKILRTFDESVLEVDAAVYALALLPGSSRLMVKDMLAMAQYKQSKPIMYALSNAVRKLYKDEGVTPEITAVSEFVASLLGTDCAGEKELTFLTLRVVGNMGDALEAADPAIKTTLLKCMRQPATTLPVQLAGIQAFRRMSVTDEVRSNLQRVSQYSKGAVQKRLAAYLILMRDPQDSDIEMVKKMLKQEQNEQIKAFVTSHIYNIISSTDSETQKIGMKIMDALHDTDVTTHHDYSTKSRNYKLGVAHGSMQASMQGNIVFDPSSQLPREVLLETTLKAFGFNMDIWEIGMEGKGFEPTIDALFGENGFFPDTLSKSLYWVDDKILGYFIISTATTLTNTMELLPKVPKNLVKEITNNFNKLVKALQSQESPEAMAYLRIMGDELGYIKGNELKSIADNAMKYAEILMKMIPTKVLFSKLISSTDNEIFAHYIFMDNRFIMPTASGLPLKFALSGTFTAGAKGGLHISPNMNELLFMPSVGVAFVTQMGIHIPEFVVSTVEMHTNIYHESALNAKITMEQNQIKLSIPTPQGTTKLLRISNEVLIVGAGTATTIPHTQAKTDCRHLFYGVSYCFETDHRDTSGNTAAPLNGKNVFTVITEPNKDVHEYTATIAYNLLSEGKDSRHKVDSLKMTLRAEGINIIFGIKIYPSVFLYQNRNVFTTQIQIPDFDVEVGAKIGITDSSSKGKSITLEISNKNVPQLSLTGRAKLQAMNDGMLQVQLLVPSLKTDAAITATMSKADGLTMEVRSDVKLPGTSSSQAITTDVPYVETLKNSIGNVEMPSMPENLFMNLTSTFRYQFNQDHLTIRIPLPLGGRSSAELGISPKVTSPRISMPQVGMDFDPQEIQIPTFTIPSEYDLTLPLMGMVEVSAKVNSNYYNWEGMLSAGNNTELSPSYQATFNVMADSPVKLLSFSAKGATKLTDTAEKTMKFSIEGSLNHMLMSTSFDLMESIAVTDNVLTTGRYNFYADAPMGLDTSLTITTQSTLDTNMLFGDVNADGSVIIGPMAATTTYRHTFSVERAKKEARVESTLRVDSKAMKAVNKMKASYANDELLIKSNTNMNIDLIEHNTEMSLSYKNAKLIAQSDSVTKANERMLRNQMEFSAFGGHASLKIENQAGDTVNRVYTLLTGSMNPSGFEINTDASMNIFSSIASHKATLGLNMNGLTTSCTTTAQYSPMTFQNIFLGGVDTSGNKADLKVEGKILSTEVYLNGMTENTHSLSLTLRSFTLHSKTDNVLDKRNSYMHDITVNMEHFTASVIVKNDLKIMEINFLNEAQFKAQPYNMDLTGMMKGVFSQEELKHTYEIKFIDMALFAKLKTNGKLLGSQMTHTTDVEVAGLTMKYNNVAKFNSPSLRLDSTVKTAAAPFTLNIDAIFNADGAVHLYGQQSGEVYSKFLLKAEPLLFTHSFEYRASTSHELESRPTIKTSMENKFNSMVSLQEQSVMLKLTSKVNEHRFDQEMSAYNNAERIGIEMTGAVSTPLFSEASQDYAISGFVKYDKNSDSHFIQIPFIEHLPAVIENVKTTMMKLLDHSIEMLKDINNKYEISTVVQNKVSKLKEFIDNFDFGLFVENLRKFINSVEDFITKLTGDFPTDKIIHFLKSIKDTVMDWINKHNIPKKFSAIYAKIEEILSSYEVEKMIGVIMDEIVKIMKQYQVREKIQSAFGALKSIDIKPVLKKAIVPLQKLVNELYSFDFKQLIDDMSDYFIGMIQKIKSFDYDAFTMELKEKMADVSKIPCFGKLYGEFRVTSPHYTLRTTANLENTTATSVTPEFKINLNSKAKSTLEVLDFMLDASAHFAMPEMNSLTISENINVDQSCFTLDHKGTMTLYEVSVQASSATTAKVTTKRYVAELVNNAAFTMDNRVSATIETGYKHDLNMPSLNIFSETSMNQKTVFLLESGTVHLTFNNLANEIYAIQDFSDAINHKSDMEVVMDLHTAKVTFTGKTGQKHFKMNQNVVAEVCIFRHLIVNTKVETETPFLKNSVAEVKFQAKAEDMKIDLTASHTVELVGPVGGTLSSSVLALITPNELMFDTKNKGNTKVSLPFKLFGKMDLQNDIALTLNSKIQQASWIGLARFNQYKYAHYFIMDNGEREINIFSQINGEANLDVLKEPITIPEIALPLIRMQTPRVQDFSLWEDTGLSYLLTTTQQTFDMSSKLKYTKNPEFSMKTAMITLKTNASILTQDSIIIKLDASSSSEFEILTGKIEGKTNVDTVGGFKMASVLSMKHSMAEGNHDSTIIINSENVDTSITNSAKVNLPDLAVEIHQEFTGNSETGLVASMSTPSAGLIAVQMQTKHPAQVKARVYGRYPLPKTVTSVQMVYSYFIFVCLFVTQSQPNTDINILGLKMSLVNSEKLNIQTTWNMEIPYEVLLGLKKQVPTVIENVSDCAGRTYDKIHKHASYLWDSIERAGKQGKVMFKRAVDNFATVNPSKLMTAVTEKTIVILKEYQKKVEIVLNAIVKFLKETTFQVPGYEDRLSGLEIYQKCNAFVVNVFEEAVHKISEYYAFMFTAVLDNFQGIKFTLPGSNHIVNGKEILDDLFLALRKMQDQVIVTVRKVGKIQLEDIIKKFSVFMQFIIEQSERFLQTLKSQNVEKFSNFVTDVYNDVINSPVLVDISKQLSEAYRIVMEYLKAVTAKIQNILADMSSEQLEVYIQSWIDSLVKYVNTFHTNAIKTLKEKSKNVEPYVKVSDRQMEVDIPLPFVAKFN</sequence>
<evidence type="ECO:0000256" key="9">
    <source>
        <dbReference type="ARBA" id="ARBA00022674"/>
    </source>
</evidence>
<dbReference type="GO" id="GO:0005811">
    <property type="term" value="C:lipid droplet"/>
    <property type="evidence" value="ECO:0007669"/>
    <property type="project" value="UniProtKB-SubCell"/>
</dbReference>
<comment type="subcellular location">
    <subcellularLocation>
        <location evidence="1">Cytoplasm</location>
    </subcellularLocation>
    <subcellularLocation>
        <location evidence="2">Lipid droplet</location>
    </subcellularLocation>
    <subcellularLocation>
        <location evidence="3">Secreted</location>
    </subcellularLocation>
</comment>
<evidence type="ECO:0000256" key="14">
    <source>
        <dbReference type="ARBA" id="ARBA00023098"/>
    </source>
</evidence>
<dbReference type="InterPro" id="IPR001747">
    <property type="entry name" value="Vitellogenin_N"/>
</dbReference>
<dbReference type="Pfam" id="PF01347">
    <property type="entry name" value="Vitellogenin_N"/>
    <property type="match status" value="1"/>
</dbReference>
<evidence type="ECO:0000256" key="20">
    <source>
        <dbReference type="SAM" id="SignalP"/>
    </source>
</evidence>
<feature type="signal peptide" evidence="20">
    <location>
        <begin position="1"/>
        <end position="20"/>
    </location>
</feature>
<reference evidence="22" key="2">
    <citation type="submission" date="2025-09" db="UniProtKB">
        <authorList>
            <consortium name="Ensembl"/>
        </authorList>
    </citation>
    <scope>IDENTIFICATION</scope>
</reference>
<keyword evidence="8" id="KW-0153">Cholesterol metabolism</keyword>
<protein>
    <recommendedName>
        <fullName evidence="21">Vitellogenin domain-containing protein</fullName>
    </recommendedName>
</protein>
<proteinExistence type="predicted"/>
<dbReference type="InterPro" id="IPR009454">
    <property type="entry name" value="Lipid_transpt_open_b-sht"/>
</dbReference>
<dbReference type="InterPro" id="IPR015819">
    <property type="entry name" value="Lipid_transp_b-sht_shell"/>
</dbReference>
<feature type="chain" id="PRO_5018563668" description="Vitellogenin domain-containing protein" evidence="20">
    <location>
        <begin position="21"/>
        <end position="3073"/>
    </location>
</feature>
<evidence type="ECO:0000256" key="13">
    <source>
        <dbReference type="ARBA" id="ARBA00023055"/>
    </source>
</evidence>
<dbReference type="SUPFAM" id="SSF48431">
    <property type="entry name" value="Lipovitellin-phosvitin complex, superhelical domain"/>
    <property type="match status" value="1"/>
</dbReference>
<evidence type="ECO:0000256" key="3">
    <source>
        <dbReference type="ARBA" id="ARBA00004613"/>
    </source>
</evidence>
<evidence type="ECO:0000256" key="12">
    <source>
        <dbReference type="ARBA" id="ARBA00022729"/>
    </source>
</evidence>
<dbReference type="GO" id="GO:0005319">
    <property type="term" value="F:lipid transporter activity"/>
    <property type="evidence" value="ECO:0007669"/>
    <property type="project" value="InterPro"/>
</dbReference>
<dbReference type="PANTHER" id="PTHR13769">
    <property type="entry name" value="APOLIPOPROTEIN B"/>
    <property type="match status" value="1"/>
</dbReference>